<evidence type="ECO:0000259" key="4">
    <source>
        <dbReference type="Pfam" id="PF02668"/>
    </source>
</evidence>
<evidence type="ECO:0000256" key="1">
    <source>
        <dbReference type="ARBA" id="ARBA00001954"/>
    </source>
</evidence>
<name>A0A0N8R3X0_PSESX</name>
<evidence type="ECO:0000313" key="5">
    <source>
        <dbReference type="EMBL" id="KPW90766.1"/>
    </source>
</evidence>
<dbReference type="InterPro" id="IPR050411">
    <property type="entry name" value="AlphaKG_dependent_hydroxylases"/>
</dbReference>
<proteinExistence type="predicted"/>
<gene>
    <name evidence="5" type="ORF">ALO79_02215</name>
</gene>
<dbReference type="InterPro" id="IPR003819">
    <property type="entry name" value="TauD/TfdA-like"/>
</dbReference>
<dbReference type="Proteomes" id="UP000050381">
    <property type="component" value="Unassembled WGS sequence"/>
</dbReference>
<dbReference type="GO" id="GO:0016706">
    <property type="term" value="F:2-oxoglutarate-dependent dioxygenase activity"/>
    <property type="evidence" value="ECO:0007669"/>
    <property type="project" value="UniProtKB-ARBA"/>
</dbReference>
<comment type="cofactor">
    <cofactor evidence="1">
        <name>Fe(2+)</name>
        <dbReference type="ChEBI" id="CHEBI:29033"/>
    </cofactor>
</comment>
<dbReference type="AlphaFoldDB" id="A0A0N8R3X0"/>
<dbReference type="Gene3D" id="3.60.130.10">
    <property type="entry name" value="Clavaminate synthase-like"/>
    <property type="match status" value="1"/>
</dbReference>
<protein>
    <recommendedName>
        <fullName evidence="4">TauD/TfdA-like domain-containing protein</fullName>
    </recommendedName>
</protein>
<dbReference type="InterPro" id="IPR042098">
    <property type="entry name" value="TauD-like_sf"/>
</dbReference>
<comment type="caution">
    <text evidence="5">The sequence shown here is derived from an EMBL/GenBank/DDBJ whole genome shotgun (WGS) entry which is preliminary data.</text>
</comment>
<dbReference type="EMBL" id="LJQD01000482">
    <property type="protein sequence ID" value="KPW90766.1"/>
    <property type="molecule type" value="Genomic_DNA"/>
</dbReference>
<sequence>MLGLWSLRKRTSTQLMVFDHEAIHASASKLTFLYGIGMQSRFNGWSMQVLEVDDTAAVGRHIDQFGFAIVSGEWRFDASDFDRMAALYGLGPMYQSDFNRLEHAEGIASSGINQVGGLSSGSHVVFNGATDVPLHTDGSYLPIGTIKTSILFCRESAALGGESILFDSVSAFRALSEDHPDLARSLLADNAFRRRSTSTRSGRQYQHIGPMFLRREDGDIVGGFTLDITADWEYSRRMDARVIDAAAYLIRLASENSDYTLKFGLHKGQVLIIRNDQLSHGRCSYVDDPARPRILFRGLFLSSPCDSGAPTDLVCTRGSQS</sequence>
<evidence type="ECO:0000256" key="2">
    <source>
        <dbReference type="ARBA" id="ARBA00023002"/>
    </source>
</evidence>
<dbReference type="Pfam" id="PF02668">
    <property type="entry name" value="TauD"/>
    <property type="match status" value="1"/>
</dbReference>
<feature type="domain" description="TauD/TfdA-like" evidence="4">
    <location>
        <begin position="36"/>
        <end position="297"/>
    </location>
</feature>
<dbReference type="PATRIC" id="fig|264450.4.peg.2660"/>
<reference evidence="5 6" key="1">
    <citation type="submission" date="2015-09" db="EMBL/GenBank/DDBJ databases">
        <title>Genome announcement of multiple Pseudomonas syringae strains.</title>
        <authorList>
            <person name="Thakur S."/>
            <person name="Wang P.W."/>
            <person name="Gong Y."/>
            <person name="Weir B.S."/>
            <person name="Guttman D.S."/>
        </authorList>
    </citation>
    <scope>NUCLEOTIDE SEQUENCE [LARGE SCALE GENOMIC DNA]</scope>
    <source>
        <strain evidence="5 6">ICMP9419</strain>
    </source>
</reference>
<evidence type="ECO:0000313" key="6">
    <source>
        <dbReference type="Proteomes" id="UP000050381"/>
    </source>
</evidence>
<dbReference type="PANTHER" id="PTHR10696:SF56">
    <property type="entry name" value="TAUD_TFDA-LIKE DOMAIN-CONTAINING PROTEIN"/>
    <property type="match status" value="1"/>
</dbReference>
<dbReference type="SUPFAM" id="SSF51197">
    <property type="entry name" value="Clavaminate synthase-like"/>
    <property type="match status" value="1"/>
</dbReference>
<dbReference type="PANTHER" id="PTHR10696">
    <property type="entry name" value="GAMMA-BUTYROBETAINE HYDROXYLASE-RELATED"/>
    <property type="match status" value="1"/>
</dbReference>
<keyword evidence="3" id="KW-0045">Antibiotic biosynthesis</keyword>
<evidence type="ECO:0000256" key="3">
    <source>
        <dbReference type="ARBA" id="ARBA00023194"/>
    </source>
</evidence>
<dbReference type="GO" id="GO:0017000">
    <property type="term" value="P:antibiotic biosynthetic process"/>
    <property type="evidence" value="ECO:0007669"/>
    <property type="project" value="UniProtKB-KW"/>
</dbReference>
<keyword evidence="2" id="KW-0560">Oxidoreductase</keyword>
<organism evidence="5 6">
    <name type="scientific">Pseudomonas syringae pv. castaneae</name>
    <dbReference type="NCBI Taxonomy" id="264450"/>
    <lineage>
        <taxon>Bacteria</taxon>
        <taxon>Pseudomonadati</taxon>
        <taxon>Pseudomonadota</taxon>
        <taxon>Gammaproteobacteria</taxon>
        <taxon>Pseudomonadales</taxon>
        <taxon>Pseudomonadaceae</taxon>
        <taxon>Pseudomonas</taxon>
        <taxon>Pseudomonas syringae</taxon>
    </lineage>
</organism>
<accession>A0A0N8R3X0</accession>